<dbReference type="AlphaFoldDB" id="A0A5P8K5B1"/>
<dbReference type="RefSeq" id="WP_152169675.1">
    <property type="nucleotide sequence ID" value="NZ_CP045096.1"/>
</dbReference>
<dbReference type="KEGG" id="sphv:F9278_20600"/>
<feature type="domain" description="DUF397" evidence="1">
    <location>
        <begin position="9"/>
        <end position="60"/>
    </location>
</feature>
<evidence type="ECO:0000313" key="2">
    <source>
        <dbReference type="EMBL" id="QFQ98206.1"/>
    </source>
</evidence>
<proteinExistence type="predicted"/>
<keyword evidence="3" id="KW-1185">Reference proteome</keyword>
<dbReference type="EMBL" id="CP045096">
    <property type="protein sequence ID" value="QFQ98206.1"/>
    <property type="molecule type" value="Genomic_DNA"/>
</dbReference>
<evidence type="ECO:0000313" key="3">
    <source>
        <dbReference type="Proteomes" id="UP000327294"/>
    </source>
</evidence>
<evidence type="ECO:0000259" key="1">
    <source>
        <dbReference type="Pfam" id="PF04149"/>
    </source>
</evidence>
<dbReference type="Proteomes" id="UP000327294">
    <property type="component" value="Chromosome"/>
</dbReference>
<organism evidence="2 3">
    <name type="scientific">Streptomyces phaeolivaceus</name>
    <dbReference type="NCBI Taxonomy" id="2653200"/>
    <lineage>
        <taxon>Bacteria</taxon>
        <taxon>Bacillati</taxon>
        <taxon>Actinomycetota</taxon>
        <taxon>Actinomycetes</taxon>
        <taxon>Kitasatosporales</taxon>
        <taxon>Streptomycetaceae</taxon>
        <taxon>Streptomyces</taxon>
    </lineage>
</organism>
<protein>
    <submittedName>
        <fullName evidence="2">DUF397 domain-containing protein</fullName>
    </submittedName>
</protein>
<gene>
    <name evidence="2" type="ORF">F9278_20600</name>
</gene>
<sequence length="68" mass="7247">MTSEFIGHFRKSSYSGGQGDCVEVAPLSTGARAIRDSKDPHRPLLELGPDSWRAFLDGAKGGLFGQPA</sequence>
<dbReference type="Pfam" id="PF04149">
    <property type="entry name" value="DUF397"/>
    <property type="match status" value="1"/>
</dbReference>
<reference evidence="2 3" key="1">
    <citation type="submission" date="2019-10" db="EMBL/GenBank/DDBJ databases">
        <title>Streptomyces sp. strain GY16 isolated from leaves of Broussonetia papyrifera.</title>
        <authorList>
            <person name="Mo P."/>
        </authorList>
    </citation>
    <scope>NUCLEOTIDE SEQUENCE [LARGE SCALE GENOMIC DNA]</scope>
    <source>
        <strain evidence="2 3">GY16</strain>
    </source>
</reference>
<name>A0A5P8K5B1_9ACTN</name>
<accession>A0A5P8K5B1</accession>
<dbReference type="InterPro" id="IPR007278">
    <property type="entry name" value="DUF397"/>
</dbReference>